<proteinExistence type="predicted"/>
<feature type="compositionally biased region" description="Basic and acidic residues" evidence="1">
    <location>
        <begin position="24"/>
        <end position="34"/>
    </location>
</feature>
<name>A0A9P7VGV7_9AGAR</name>
<evidence type="ECO:0000313" key="4">
    <source>
        <dbReference type="Proteomes" id="UP000812287"/>
    </source>
</evidence>
<organism evidence="3 4">
    <name type="scientific">Guyanagaster necrorhizus</name>
    <dbReference type="NCBI Taxonomy" id="856835"/>
    <lineage>
        <taxon>Eukaryota</taxon>
        <taxon>Fungi</taxon>
        <taxon>Dikarya</taxon>
        <taxon>Basidiomycota</taxon>
        <taxon>Agaricomycotina</taxon>
        <taxon>Agaricomycetes</taxon>
        <taxon>Agaricomycetidae</taxon>
        <taxon>Agaricales</taxon>
        <taxon>Marasmiineae</taxon>
        <taxon>Physalacriaceae</taxon>
        <taxon>Guyanagaster</taxon>
    </lineage>
</organism>
<keyword evidence="2" id="KW-0472">Membrane</keyword>
<accession>A0A9P7VGV7</accession>
<gene>
    <name evidence="3" type="ORF">BT62DRAFT_629008</name>
</gene>
<dbReference type="Proteomes" id="UP000812287">
    <property type="component" value="Unassembled WGS sequence"/>
</dbReference>
<protein>
    <submittedName>
        <fullName evidence="3">Uncharacterized protein</fullName>
    </submittedName>
</protein>
<dbReference type="GeneID" id="66103971"/>
<sequence>MDHSYHYPHYQRRRRTHHRHRRGGERPARSGDARRSREFCADSARGHPWGSCWWRGGWMGRPPLGMAFDAVQTVVLFFAVLLGDGRSHYLSEVVLVAVYALVVVWFGDVPGTGGRRAGCRGWVWGVEATLVYLTDRPRTIFILSSYLSSRHACLATWRIFNAPLLFLFFVHRTSSFCAVKMKLHFSFFCL</sequence>
<keyword evidence="2" id="KW-1133">Transmembrane helix</keyword>
<feature type="region of interest" description="Disordered" evidence="1">
    <location>
        <begin position="1"/>
        <end position="34"/>
    </location>
</feature>
<evidence type="ECO:0000313" key="3">
    <source>
        <dbReference type="EMBL" id="KAG7440320.1"/>
    </source>
</evidence>
<dbReference type="AlphaFoldDB" id="A0A9P7VGV7"/>
<keyword evidence="2" id="KW-0812">Transmembrane</keyword>
<feature type="transmembrane region" description="Helical" evidence="2">
    <location>
        <begin position="89"/>
        <end position="107"/>
    </location>
</feature>
<evidence type="ECO:0000256" key="2">
    <source>
        <dbReference type="SAM" id="Phobius"/>
    </source>
</evidence>
<keyword evidence="4" id="KW-1185">Reference proteome</keyword>
<dbReference type="RefSeq" id="XP_043033820.1">
    <property type="nucleotide sequence ID" value="XM_043181675.1"/>
</dbReference>
<dbReference type="EMBL" id="MU250573">
    <property type="protein sequence ID" value="KAG7440320.1"/>
    <property type="molecule type" value="Genomic_DNA"/>
</dbReference>
<feature type="transmembrane region" description="Helical" evidence="2">
    <location>
        <begin position="64"/>
        <end position="83"/>
    </location>
</feature>
<feature type="compositionally biased region" description="Basic residues" evidence="1">
    <location>
        <begin position="9"/>
        <end position="23"/>
    </location>
</feature>
<reference evidence="3" key="1">
    <citation type="submission" date="2020-11" db="EMBL/GenBank/DDBJ databases">
        <title>Adaptations for nitrogen fixation in a non-lichenized fungal sporocarp promotes dispersal by wood-feeding termites.</title>
        <authorList>
            <consortium name="DOE Joint Genome Institute"/>
            <person name="Koch R.A."/>
            <person name="Yoon G."/>
            <person name="Arayal U."/>
            <person name="Lail K."/>
            <person name="Amirebrahimi M."/>
            <person name="Labutti K."/>
            <person name="Lipzen A."/>
            <person name="Riley R."/>
            <person name="Barry K."/>
            <person name="Henrissat B."/>
            <person name="Grigoriev I.V."/>
            <person name="Herr J.R."/>
            <person name="Aime M.C."/>
        </authorList>
    </citation>
    <scope>NUCLEOTIDE SEQUENCE</scope>
    <source>
        <strain evidence="3">MCA 3950</strain>
    </source>
</reference>
<comment type="caution">
    <text evidence="3">The sequence shown here is derived from an EMBL/GenBank/DDBJ whole genome shotgun (WGS) entry which is preliminary data.</text>
</comment>
<evidence type="ECO:0000256" key="1">
    <source>
        <dbReference type="SAM" id="MobiDB-lite"/>
    </source>
</evidence>